<gene>
    <name evidence="1" type="ORF">MetMK1DRAFT_00026010</name>
</gene>
<dbReference type="HOGENOM" id="CLU_1369550_0_0_2"/>
<evidence type="ECO:0000313" key="1">
    <source>
        <dbReference type="EMBL" id="EHP68178.1"/>
    </source>
</evidence>
<sequence>MKEVLITPDKYLLVELRTEIPEDLLIPPLPELSYICDGRLTESRCSGISIFRDQDFITATASDMVMNMSVAGLVRTKLRGRKRERWNSYLAKYKIEIEPREFTSILKTGSLLTIYVDGIDLDEISGNVVVKEFRVTGVGNSNGVVERLSELEPRLIVVETRGNLWFLVTAYKPVHIDVHLRKAIEKTLHVVRMECDELLRIGNGRICYLRN</sequence>
<dbReference type="EMBL" id="JH597770">
    <property type="protein sequence ID" value="EHP68178.1"/>
    <property type="molecule type" value="Genomic_DNA"/>
</dbReference>
<dbReference type="eggNOG" id="arCOG07326">
    <property type="taxonomic scope" value="Archaea"/>
</dbReference>
<dbReference type="Proteomes" id="UP000003980">
    <property type="component" value="Unassembled WGS sequence"/>
</dbReference>
<reference evidence="1 2" key="1">
    <citation type="submission" date="2012-01" db="EMBL/GenBank/DDBJ databases">
        <title>Improved High-Quality Draft sequence of Metallosphaera yellowstonensis MK1.</title>
        <authorList>
            <consortium name="US DOE Joint Genome Institute"/>
            <person name="Lucas S."/>
            <person name="Han J."/>
            <person name="Cheng J.-F."/>
            <person name="Goodwin L."/>
            <person name="Pitluck S."/>
            <person name="Peters L."/>
            <person name="Teshima H."/>
            <person name="Detter J.C."/>
            <person name="Han C."/>
            <person name="Tapia R."/>
            <person name="Land M."/>
            <person name="Hauser L."/>
            <person name="Kyrpides N."/>
            <person name="Kozubal M."/>
            <person name="Macur R.E."/>
            <person name="Jay Z."/>
            <person name="Inskeep W."/>
            <person name="Woyke T."/>
        </authorList>
    </citation>
    <scope>NUCLEOTIDE SEQUENCE [LARGE SCALE GENOMIC DNA]</scope>
    <source>
        <strain evidence="1 2">MK1</strain>
    </source>
</reference>
<organism evidence="1 2">
    <name type="scientific">Metallosphaera yellowstonensis MK1</name>
    <dbReference type="NCBI Taxonomy" id="671065"/>
    <lineage>
        <taxon>Archaea</taxon>
        <taxon>Thermoproteota</taxon>
        <taxon>Thermoprotei</taxon>
        <taxon>Sulfolobales</taxon>
        <taxon>Sulfolobaceae</taxon>
        <taxon>Metallosphaera</taxon>
    </lineage>
</organism>
<evidence type="ECO:0000313" key="2">
    <source>
        <dbReference type="Proteomes" id="UP000003980"/>
    </source>
</evidence>
<dbReference type="AlphaFoldDB" id="H2C7Q2"/>
<accession>H2C7Q2</accession>
<name>H2C7Q2_9CREN</name>
<proteinExistence type="predicted"/>
<dbReference type="STRING" id="671065.MetMK1DRAFT_00026010"/>
<keyword evidence="2" id="KW-1185">Reference proteome</keyword>
<protein>
    <submittedName>
        <fullName evidence="1">Uncharacterized protein</fullName>
    </submittedName>
</protein>